<evidence type="ECO:0000259" key="1">
    <source>
        <dbReference type="PROSITE" id="PS51677"/>
    </source>
</evidence>
<dbReference type="InterPro" id="IPR002509">
    <property type="entry name" value="NODB_dom"/>
</dbReference>
<dbReference type="Gene3D" id="3.20.20.370">
    <property type="entry name" value="Glycoside hydrolase/deacetylase"/>
    <property type="match status" value="1"/>
</dbReference>
<name>A0A2V3VLP7_9BACI</name>
<dbReference type="CDD" id="cd10959">
    <property type="entry name" value="CE4_NodB_like_3"/>
    <property type="match status" value="1"/>
</dbReference>
<dbReference type="InterPro" id="IPR050248">
    <property type="entry name" value="Polysacc_deacetylase_ArnD"/>
</dbReference>
<organism evidence="2 3">
    <name type="scientific">Pseudogracilibacillus auburnensis</name>
    <dbReference type="NCBI Taxonomy" id="1494959"/>
    <lineage>
        <taxon>Bacteria</taxon>
        <taxon>Bacillati</taxon>
        <taxon>Bacillota</taxon>
        <taxon>Bacilli</taxon>
        <taxon>Bacillales</taxon>
        <taxon>Bacillaceae</taxon>
        <taxon>Pseudogracilibacillus</taxon>
    </lineage>
</organism>
<dbReference type="GO" id="GO:0005975">
    <property type="term" value="P:carbohydrate metabolic process"/>
    <property type="evidence" value="ECO:0007669"/>
    <property type="project" value="InterPro"/>
</dbReference>
<protein>
    <submittedName>
        <fullName evidence="2">Peptidoglycan/xylan/chitin deacetylase (PgdA/CDA1 family)</fullName>
    </submittedName>
</protein>
<dbReference type="AlphaFoldDB" id="A0A2V3VLP7"/>
<dbReference type="Pfam" id="PF01522">
    <property type="entry name" value="Polysacc_deac_1"/>
    <property type="match status" value="1"/>
</dbReference>
<dbReference type="SUPFAM" id="SSF88713">
    <property type="entry name" value="Glycoside hydrolase/deacetylase"/>
    <property type="match status" value="1"/>
</dbReference>
<dbReference type="PROSITE" id="PS51677">
    <property type="entry name" value="NODB"/>
    <property type="match status" value="1"/>
</dbReference>
<dbReference type="GO" id="GO:0016810">
    <property type="term" value="F:hydrolase activity, acting on carbon-nitrogen (but not peptide) bonds"/>
    <property type="evidence" value="ECO:0007669"/>
    <property type="project" value="InterPro"/>
</dbReference>
<dbReference type="Proteomes" id="UP000247978">
    <property type="component" value="Unassembled WGS sequence"/>
</dbReference>
<dbReference type="EMBL" id="QJJQ01000018">
    <property type="protein sequence ID" value="PXW82480.1"/>
    <property type="molecule type" value="Genomic_DNA"/>
</dbReference>
<gene>
    <name evidence="2" type="ORF">DFR56_11856</name>
</gene>
<keyword evidence="3" id="KW-1185">Reference proteome</keyword>
<dbReference type="PANTHER" id="PTHR10587">
    <property type="entry name" value="GLYCOSYL TRANSFERASE-RELATED"/>
    <property type="match status" value="1"/>
</dbReference>
<sequence length="234" mass="27322">MRKVIFWIFIVFFLLYGLIPGIFSAGFGLGVFRKGTSAQKVAFTFDDGPDPMYTPKLLDLLRKFDIKATFFVLGSKAEKNPELIRRMYQEGHLIGIHNYTHQTNWLMTPWTIRRELNRSAVIIEQLTSVRPSYYRPPWGLLNLFDFFLHKQYRIILWSLMVGDWRSEGGSEKIIRKLLHKIKDGSIVLLHDSGETLGANQDAPFYMIQALEVVFHEICHRGYTCVRIDQMMELE</sequence>
<dbReference type="InterPro" id="IPR011330">
    <property type="entry name" value="Glyco_hydro/deAcase_b/a-brl"/>
</dbReference>
<feature type="domain" description="NodB homology" evidence="1">
    <location>
        <begin position="39"/>
        <end position="225"/>
    </location>
</feature>
<evidence type="ECO:0000313" key="3">
    <source>
        <dbReference type="Proteomes" id="UP000247978"/>
    </source>
</evidence>
<proteinExistence type="predicted"/>
<comment type="caution">
    <text evidence="2">The sequence shown here is derived from an EMBL/GenBank/DDBJ whole genome shotgun (WGS) entry which is preliminary data.</text>
</comment>
<accession>A0A2V3VLP7</accession>
<reference evidence="2 3" key="1">
    <citation type="submission" date="2018-05" db="EMBL/GenBank/DDBJ databases">
        <title>Genomic Encyclopedia of Type Strains, Phase IV (KMG-IV): sequencing the most valuable type-strain genomes for metagenomic binning, comparative biology and taxonomic classification.</title>
        <authorList>
            <person name="Goeker M."/>
        </authorList>
    </citation>
    <scope>NUCLEOTIDE SEQUENCE [LARGE SCALE GENOMIC DNA]</scope>
    <source>
        <strain evidence="2 3">DSM 28556</strain>
    </source>
</reference>
<evidence type="ECO:0000313" key="2">
    <source>
        <dbReference type="EMBL" id="PXW82480.1"/>
    </source>
</evidence>
<dbReference type="PANTHER" id="PTHR10587:SF137">
    <property type="entry name" value="4-DEOXY-4-FORMAMIDO-L-ARABINOSE-PHOSPHOUNDECAPRENOL DEFORMYLASE ARND-RELATED"/>
    <property type="match status" value="1"/>
</dbReference>